<keyword evidence="4" id="KW-1185">Reference proteome</keyword>
<evidence type="ECO:0000256" key="2">
    <source>
        <dbReference type="RuleBase" id="RU004508"/>
    </source>
</evidence>
<sequence length="394" mass="41689">MTPTAGPRIDLMVPCLGQEETDAVAEVIASGWVAQGPRVARFEHEFAAAMQAPYAVATTSCATALHLALIVAGVRPGDDVVVPSLVSLATMNAIRYVGAYPVFADVDPSTGTVSGVTVESSLTPATTAVIAVDHAGVPVDLRGIRAVTDPLGIVVIEDAASAAGSTHHGRPVGADAELTVWSFHPHAVLTTGEGGMLTTTHAAWAARAQRLREHAASVLAANRNENVLPPAEGEGEIGWNFRMTDLQAAVGLAQLERLPEIVRHRREIADRYRSELADVTGLRFVADPDWGTSNAQSFWVAVEEAYPVDRDDLLVALAESAVTAERGSPAIHRLASYEALTPTEGLWGAERFAEATLVLPLHHSLTEAEQNRVIALLRDPRTPLSTGVAAETAR</sequence>
<dbReference type="GO" id="GO:0030170">
    <property type="term" value="F:pyridoxal phosphate binding"/>
    <property type="evidence" value="ECO:0007669"/>
    <property type="project" value="TreeGrafter"/>
</dbReference>
<comment type="similarity">
    <text evidence="2">Belongs to the DegT/DnrJ/EryC1 family.</text>
</comment>
<dbReference type="PANTHER" id="PTHR30244:SF34">
    <property type="entry name" value="DTDP-4-AMINO-4,6-DIDEOXYGALACTOSE TRANSAMINASE"/>
    <property type="match status" value="1"/>
</dbReference>
<dbReference type="Proteomes" id="UP000024001">
    <property type="component" value="Unassembled WGS sequence"/>
</dbReference>
<dbReference type="PANTHER" id="PTHR30244">
    <property type="entry name" value="TRANSAMINASE"/>
    <property type="match status" value="1"/>
</dbReference>
<dbReference type="OrthoDB" id="9804264at2"/>
<evidence type="ECO:0000313" key="4">
    <source>
        <dbReference type="Proteomes" id="UP000024001"/>
    </source>
</evidence>
<dbReference type="Gene3D" id="3.40.640.10">
    <property type="entry name" value="Type I PLP-dependent aspartate aminotransferase-like (Major domain)"/>
    <property type="match status" value="1"/>
</dbReference>
<organism evidence="3 4">
    <name type="scientific">Microbacterium oleivorans</name>
    <dbReference type="NCBI Taxonomy" id="273677"/>
    <lineage>
        <taxon>Bacteria</taxon>
        <taxon>Bacillati</taxon>
        <taxon>Actinomycetota</taxon>
        <taxon>Actinomycetes</taxon>
        <taxon>Micrococcales</taxon>
        <taxon>Microbacteriaceae</taxon>
        <taxon>Microbacterium</taxon>
    </lineage>
</organism>
<dbReference type="RefSeq" id="WP_036310617.1">
    <property type="nucleotide sequence ID" value="NZ_JFYO01000004.1"/>
</dbReference>
<dbReference type="PIRSF" id="PIRSF000390">
    <property type="entry name" value="PLP_StrS"/>
    <property type="match status" value="1"/>
</dbReference>
<evidence type="ECO:0000256" key="1">
    <source>
        <dbReference type="ARBA" id="ARBA00001933"/>
    </source>
</evidence>
<accession>A0A031FXL0</accession>
<gene>
    <name evidence="3" type="ORF">BW34_01350</name>
</gene>
<name>A0A031FXL0_9MICO</name>
<comment type="caution">
    <text evidence="3">The sequence shown here is derived from an EMBL/GenBank/DDBJ whole genome shotgun (WGS) entry which is preliminary data.</text>
</comment>
<dbReference type="GO" id="GO:0008483">
    <property type="term" value="F:transaminase activity"/>
    <property type="evidence" value="ECO:0007669"/>
    <property type="project" value="TreeGrafter"/>
</dbReference>
<dbReference type="Gene3D" id="3.90.1150.10">
    <property type="entry name" value="Aspartate Aminotransferase, domain 1"/>
    <property type="match status" value="1"/>
</dbReference>
<dbReference type="EMBL" id="JFYO01000004">
    <property type="protein sequence ID" value="EZP28370.1"/>
    <property type="molecule type" value="Genomic_DNA"/>
</dbReference>
<dbReference type="CDD" id="cd00616">
    <property type="entry name" value="AHBA_syn"/>
    <property type="match status" value="1"/>
</dbReference>
<reference evidence="3 4" key="1">
    <citation type="submission" date="2014-03" db="EMBL/GenBank/DDBJ databases">
        <title>Draft Genome Sequences of 13 Willow Endophytes.</title>
        <authorList>
            <person name="Gan H.Y."/>
            <person name="Gan H.M."/>
            <person name="Savka M.A."/>
            <person name="Hudson A.O."/>
        </authorList>
    </citation>
    <scope>NUCLEOTIDE SEQUENCE [LARGE SCALE GENOMIC DNA]</scope>
    <source>
        <strain evidence="3 4">RIT293</strain>
    </source>
</reference>
<dbReference type="InterPro" id="IPR015424">
    <property type="entry name" value="PyrdxlP-dep_Trfase"/>
</dbReference>
<evidence type="ECO:0000313" key="3">
    <source>
        <dbReference type="EMBL" id="EZP28370.1"/>
    </source>
</evidence>
<proteinExistence type="inferred from homology"/>
<dbReference type="Pfam" id="PF01041">
    <property type="entry name" value="DegT_DnrJ_EryC1"/>
    <property type="match status" value="1"/>
</dbReference>
<dbReference type="InterPro" id="IPR015422">
    <property type="entry name" value="PyrdxlP-dep_Trfase_small"/>
</dbReference>
<dbReference type="InterPro" id="IPR015421">
    <property type="entry name" value="PyrdxlP-dep_Trfase_major"/>
</dbReference>
<dbReference type="AlphaFoldDB" id="A0A031FXL0"/>
<protein>
    <submittedName>
        <fullName evidence="3">Putative pleiotropic regulatory protein DegT</fullName>
    </submittedName>
</protein>
<comment type="cofactor">
    <cofactor evidence="1">
        <name>pyridoxal 5'-phosphate</name>
        <dbReference type="ChEBI" id="CHEBI:597326"/>
    </cofactor>
</comment>
<dbReference type="PATRIC" id="fig|273677.3.peg.1332"/>
<dbReference type="SUPFAM" id="SSF53383">
    <property type="entry name" value="PLP-dependent transferases"/>
    <property type="match status" value="1"/>
</dbReference>
<dbReference type="eggNOG" id="COG0399">
    <property type="taxonomic scope" value="Bacteria"/>
</dbReference>
<keyword evidence="2" id="KW-0663">Pyridoxal phosphate</keyword>
<dbReference type="GO" id="GO:0000271">
    <property type="term" value="P:polysaccharide biosynthetic process"/>
    <property type="evidence" value="ECO:0007669"/>
    <property type="project" value="TreeGrafter"/>
</dbReference>
<dbReference type="InterPro" id="IPR000653">
    <property type="entry name" value="DegT/StrS_aminotransferase"/>
</dbReference>